<feature type="transmembrane region" description="Helical" evidence="1">
    <location>
        <begin position="116"/>
        <end position="138"/>
    </location>
</feature>
<reference evidence="2 3" key="1">
    <citation type="submission" date="2017-08" db="EMBL/GenBank/DDBJ databases">
        <title>Lysobacter sylvestris genome.</title>
        <authorList>
            <person name="Zhang D.-C."/>
            <person name="Albuquerque L."/>
            <person name="Franca L."/>
            <person name="Froufe H.J.C."/>
            <person name="Barroso C."/>
            <person name="Egas C."/>
            <person name="Da Costa M."/>
            <person name="Margesin R."/>
        </authorList>
    </citation>
    <scope>NUCLEOTIDE SEQUENCE [LARGE SCALE GENOMIC DNA]</scope>
    <source>
        <strain evidence="2 3">AM20-91</strain>
    </source>
</reference>
<accession>A0A2K1Q406</accession>
<feature type="transmembrane region" description="Helical" evidence="1">
    <location>
        <begin position="21"/>
        <end position="39"/>
    </location>
</feature>
<comment type="caution">
    <text evidence="2">The sequence shown here is derived from an EMBL/GenBank/DDBJ whole genome shotgun (WGS) entry which is preliminary data.</text>
</comment>
<protein>
    <recommendedName>
        <fullName evidence="4">DedA family protein</fullName>
    </recommendedName>
</protein>
<name>A0A2K1Q406_9GAMM</name>
<keyword evidence="1" id="KW-0812">Transmembrane</keyword>
<feature type="transmembrane region" description="Helical" evidence="1">
    <location>
        <begin position="59"/>
        <end position="78"/>
    </location>
</feature>
<dbReference type="InterPro" id="IPR051311">
    <property type="entry name" value="DedA_domain"/>
</dbReference>
<feature type="transmembrane region" description="Helical" evidence="1">
    <location>
        <begin position="180"/>
        <end position="201"/>
    </location>
</feature>
<evidence type="ECO:0008006" key="4">
    <source>
        <dbReference type="Google" id="ProtNLM"/>
    </source>
</evidence>
<evidence type="ECO:0000256" key="1">
    <source>
        <dbReference type="SAM" id="Phobius"/>
    </source>
</evidence>
<keyword evidence="1" id="KW-0472">Membrane</keyword>
<organism evidence="2 3">
    <name type="scientific">Solilutibacter silvestris</name>
    <dbReference type="NCBI Taxonomy" id="1645665"/>
    <lineage>
        <taxon>Bacteria</taxon>
        <taxon>Pseudomonadati</taxon>
        <taxon>Pseudomonadota</taxon>
        <taxon>Gammaproteobacteria</taxon>
        <taxon>Lysobacterales</taxon>
        <taxon>Lysobacteraceae</taxon>
        <taxon>Solilutibacter</taxon>
    </lineage>
</organism>
<dbReference type="Proteomes" id="UP000236220">
    <property type="component" value="Unassembled WGS sequence"/>
</dbReference>
<dbReference type="AlphaFoldDB" id="A0A2K1Q406"/>
<evidence type="ECO:0000313" key="2">
    <source>
        <dbReference type="EMBL" id="PNS09677.1"/>
    </source>
</evidence>
<gene>
    <name evidence="2" type="ORF">Lysil_1306</name>
</gene>
<dbReference type="EMBL" id="NPZB01000001">
    <property type="protein sequence ID" value="PNS09677.1"/>
    <property type="molecule type" value="Genomic_DNA"/>
</dbReference>
<evidence type="ECO:0000313" key="3">
    <source>
        <dbReference type="Proteomes" id="UP000236220"/>
    </source>
</evidence>
<proteinExistence type="predicted"/>
<dbReference type="PANTHER" id="PTHR42709:SF11">
    <property type="entry name" value="DEDA FAMILY PROTEIN"/>
    <property type="match status" value="1"/>
</dbReference>
<dbReference type="GO" id="GO:0005886">
    <property type="term" value="C:plasma membrane"/>
    <property type="evidence" value="ECO:0007669"/>
    <property type="project" value="TreeGrafter"/>
</dbReference>
<sequence length="206" mass="22929">MKLKLFAPLYERAIRWAASPHAPWLLFALSIAEAVFFPIMPEIMLAPMALAQPKRAFRYAGISLAGSLVGAVIGYWLGEHAWELVKPLLAELHMVDKIDAGIATIRAKMVESPWGVFWFLVLGGFMPIPMKVFTWASGIVGVPWLQYLLAMTVGRGKRVFLLALAIRIGGERAERALHRWIEPVGWIATVLIAVLVGYLYFKSRGA</sequence>
<keyword evidence="3" id="KW-1185">Reference proteome</keyword>
<keyword evidence="1" id="KW-1133">Transmembrane helix</keyword>
<dbReference type="PANTHER" id="PTHR42709">
    <property type="entry name" value="ALKALINE PHOSPHATASE LIKE PROTEIN"/>
    <property type="match status" value="1"/>
</dbReference>